<dbReference type="PANTHER" id="PTHR47685:SF1">
    <property type="entry name" value="MAGNESIUM TRANSPORT PROTEIN CORA"/>
    <property type="match status" value="1"/>
</dbReference>
<proteinExistence type="predicted"/>
<protein>
    <submittedName>
        <fullName evidence="3">Uncharacterized protein</fullName>
    </submittedName>
</protein>
<dbReference type="PANTHER" id="PTHR47685">
    <property type="entry name" value="MAGNESIUM TRANSPORT PROTEIN CORA"/>
    <property type="match status" value="1"/>
</dbReference>
<reference evidence="3" key="1">
    <citation type="submission" date="2021-03" db="EMBL/GenBank/DDBJ databases">
        <title>Comparative genomics and phylogenomic investigation of the class Geoglossomycetes provide insights into ecological specialization and systematics.</title>
        <authorList>
            <person name="Melie T."/>
            <person name="Pirro S."/>
            <person name="Miller A.N."/>
            <person name="Quandt A."/>
        </authorList>
    </citation>
    <scope>NUCLEOTIDE SEQUENCE</scope>
    <source>
        <strain evidence="3">CAQ_001_2017</strain>
    </source>
</reference>
<evidence type="ECO:0000313" key="4">
    <source>
        <dbReference type="Proteomes" id="UP000750711"/>
    </source>
</evidence>
<gene>
    <name evidence="3" type="ORF">GP486_002637</name>
</gene>
<keyword evidence="2" id="KW-1133">Transmembrane helix</keyword>
<evidence type="ECO:0000256" key="1">
    <source>
        <dbReference type="SAM" id="MobiDB-lite"/>
    </source>
</evidence>
<feature type="compositionally biased region" description="Low complexity" evidence="1">
    <location>
        <begin position="14"/>
        <end position="23"/>
    </location>
</feature>
<keyword evidence="2" id="KW-0812">Transmembrane</keyword>
<comment type="caution">
    <text evidence="3">The sequence shown here is derived from an EMBL/GenBank/DDBJ whole genome shotgun (WGS) entry which is preliminary data.</text>
</comment>
<dbReference type="Proteomes" id="UP000750711">
    <property type="component" value="Unassembled WGS sequence"/>
</dbReference>
<evidence type="ECO:0000313" key="3">
    <source>
        <dbReference type="EMBL" id="KAH0562694.1"/>
    </source>
</evidence>
<dbReference type="AlphaFoldDB" id="A0A9P8LEQ1"/>
<dbReference type="EMBL" id="JAGHQM010000306">
    <property type="protein sequence ID" value="KAH0562694.1"/>
    <property type="molecule type" value="Genomic_DNA"/>
</dbReference>
<dbReference type="InterPro" id="IPR050829">
    <property type="entry name" value="CorA_MIT"/>
</dbReference>
<feature type="region of interest" description="Disordered" evidence="1">
    <location>
        <begin position="1"/>
        <end position="25"/>
    </location>
</feature>
<sequence>MSSERSKLRRLTRSRQPSPLSSPRKCDEDWTFGLDAPIIDFFPETFVTTFAPLKQILDEGPHKVMLETYEKERSQLNQVNLPNQPDCNTFRWVHIPANNMEWVKTIITHVCNFDKTENTIIPKETRGGKSFQESMSASVPKYVEAMKTEEQLGDTNELREPEGSERLGYSSFLKPEFWRDQQRGCIEHCANNALYARHMVPFFAKIPTDVKTATASKVVSKKEKVENEGPGAQEPNMVLFMPYLHWATSGDHLKKRSELIKNLDKAFKDPNYQRPSYQEILKEDPELEGPAKTKMRLMRAFLHPENDCCLHIRQTLDQFYYSTLTDVDARTEDQVVYKFAKKQAKKEAEGGNEAEISWDPPKVLMVNQLWMWVVGGRTVITSFPAKSKSELPRNDSVNEEDRVWGDVIYNTTDIWMSVFKELRTGTHHGQRTANSALDLAWTIVDQARRVFHKRSLHPHLQFIQMFEMEINEITFKQTEAFNAFNRNVEASHFANNIGKLLATIGGFQKETYSTIKVENWRVEFEIFAKKFKDQLEGITTRTHAEPPGTEQRMEDENWSKYLDQAFGELDAAIGEARTTDGGSRCLDGRIKFVLESVFKVLEGVIETEHSLNRMNSMLDGFLQASLHSLEQYTDIVMDDLFDITNETNLFREIKDIIDELNIINCVKRQQEAVIEPFERQMFQNEQTSEHDFYNSGLGNHVDELRESAKATYNDLRDLLDLKQKQTGVIEARSARREAQASSDQAKASTSLAYEAVKQDNSTHTHIPKAKELSSLKFTVGFYSSIMWPISFLIICVSLALAFNTNFRYFLLLIFQKIFQYTLLTSLFRKATGSKRAQSIMESIEKEKRRKARSYAYKKWKIGV</sequence>
<name>A0A9P8LEQ1_9PEZI</name>
<keyword evidence="4" id="KW-1185">Reference proteome</keyword>
<evidence type="ECO:0000256" key="2">
    <source>
        <dbReference type="SAM" id="Phobius"/>
    </source>
</evidence>
<feature type="transmembrane region" description="Helical" evidence="2">
    <location>
        <begin position="779"/>
        <end position="802"/>
    </location>
</feature>
<keyword evidence="2" id="KW-0472">Membrane</keyword>
<accession>A0A9P8LEQ1</accession>
<organism evidence="3 4">
    <name type="scientific">Trichoglossum hirsutum</name>
    <dbReference type="NCBI Taxonomy" id="265104"/>
    <lineage>
        <taxon>Eukaryota</taxon>
        <taxon>Fungi</taxon>
        <taxon>Dikarya</taxon>
        <taxon>Ascomycota</taxon>
        <taxon>Pezizomycotina</taxon>
        <taxon>Geoglossomycetes</taxon>
        <taxon>Geoglossales</taxon>
        <taxon>Geoglossaceae</taxon>
        <taxon>Trichoglossum</taxon>
    </lineage>
</organism>